<dbReference type="Gene3D" id="3.40.50.2300">
    <property type="match status" value="1"/>
</dbReference>
<keyword evidence="7" id="KW-0418">Kinase</keyword>
<feature type="transmembrane region" description="Helical" evidence="12">
    <location>
        <begin position="155"/>
        <end position="173"/>
    </location>
</feature>
<dbReference type="SUPFAM" id="SSF55874">
    <property type="entry name" value="ATPase domain of HSP90 chaperone/DNA topoisomerase II/histidine kinase"/>
    <property type="match status" value="1"/>
</dbReference>
<evidence type="ECO:0000256" key="6">
    <source>
        <dbReference type="ARBA" id="ARBA00022679"/>
    </source>
</evidence>
<dbReference type="Pfam" id="PF00072">
    <property type="entry name" value="Response_reg"/>
    <property type="match status" value="1"/>
</dbReference>
<dbReference type="RefSeq" id="WP_187332687.1">
    <property type="nucleotide sequence ID" value="NZ_CP060490.1"/>
</dbReference>
<dbReference type="PROSITE" id="PS50109">
    <property type="entry name" value="HIS_KIN"/>
    <property type="match status" value="1"/>
</dbReference>
<evidence type="ECO:0000256" key="1">
    <source>
        <dbReference type="ARBA" id="ARBA00000085"/>
    </source>
</evidence>
<dbReference type="EC" id="2.7.13.3" evidence="3"/>
<dbReference type="InterPro" id="IPR004358">
    <property type="entry name" value="Sig_transdc_His_kin-like_C"/>
</dbReference>
<dbReference type="PANTHER" id="PTHR43047">
    <property type="entry name" value="TWO-COMPONENT HISTIDINE PROTEIN KINASE"/>
    <property type="match status" value="1"/>
</dbReference>
<dbReference type="InterPro" id="IPR005467">
    <property type="entry name" value="His_kinase_dom"/>
</dbReference>
<dbReference type="Gene3D" id="1.10.287.130">
    <property type="match status" value="1"/>
</dbReference>
<dbReference type="InterPro" id="IPR011006">
    <property type="entry name" value="CheY-like_superfamily"/>
</dbReference>
<feature type="domain" description="Response regulatory" evidence="14">
    <location>
        <begin position="476"/>
        <end position="597"/>
    </location>
</feature>
<name>A0A7G9B3F5_9FIRM</name>
<protein>
    <recommendedName>
        <fullName evidence="10">Circadian input-output histidine kinase CikA</fullName>
        <ecNumber evidence="3">2.7.13.3</ecNumber>
    </recommendedName>
    <alternativeName>
        <fullName evidence="4">Stage 0 sporulation protein A homolog</fullName>
    </alternativeName>
</protein>
<dbReference type="Gene3D" id="3.30.565.10">
    <property type="entry name" value="Histidine kinase-like ATPase, C-terminal domain"/>
    <property type="match status" value="1"/>
</dbReference>
<gene>
    <name evidence="15" type="ORF">H8790_11665</name>
</gene>
<dbReference type="SUPFAM" id="SSF47384">
    <property type="entry name" value="Homodimeric domain of signal transducing histidine kinase"/>
    <property type="match status" value="1"/>
</dbReference>
<keyword evidence="5 11" id="KW-0597">Phosphoprotein</keyword>
<dbReference type="GO" id="GO:0000155">
    <property type="term" value="F:phosphorelay sensor kinase activity"/>
    <property type="evidence" value="ECO:0007669"/>
    <property type="project" value="InterPro"/>
</dbReference>
<evidence type="ECO:0000256" key="9">
    <source>
        <dbReference type="ARBA" id="ARBA00024867"/>
    </source>
</evidence>
<reference evidence="15 16" key="1">
    <citation type="submission" date="2020-08" db="EMBL/GenBank/DDBJ databases">
        <authorList>
            <person name="Liu C."/>
            <person name="Sun Q."/>
        </authorList>
    </citation>
    <scope>NUCLEOTIDE SEQUENCE [LARGE SCALE GENOMIC DNA]</scope>
    <source>
        <strain evidence="15 16">NSJ-62</strain>
    </source>
</reference>
<evidence type="ECO:0000256" key="3">
    <source>
        <dbReference type="ARBA" id="ARBA00012438"/>
    </source>
</evidence>
<dbReference type="PRINTS" id="PR00344">
    <property type="entry name" value="BCTRLSENSOR"/>
</dbReference>
<evidence type="ECO:0000256" key="8">
    <source>
        <dbReference type="ARBA" id="ARBA00023012"/>
    </source>
</evidence>
<dbReference type="SMART" id="SM00387">
    <property type="entry name" value="HATPase_c"/>
    <property type="match status" value="1"/>
</dbReference>
<keyword evidence="8" id="KW-0902">Two-component regulatory system</keyword>
<dbReference type="AlphaFoldDB" id="A0A7G9B3F5"/>
<dbReference type="InterPro" id="IPR003594">
    <property type="entry name" value="HATPase_dom"/>
</dbReference>
<proteinExistence type="inferred from homology"/>
<evidence type="ECO:0000313" key="16">
    <source>
        <dbReference type="Proteomes" id="UP000515960"/>
    </source>
</evidence>
<sequence length="598" mass="66611">MTFDGTAVTIENRDYVSRILRQDNYPAFERIGVENEYWLFSSLLERPCMMDGQEIQAVILAWDKESYSKNMTISIFDGLGYSFLIKPDGVITVSPEAVDQGEIGFNILTSLQEQGIEASIYDQLQSDLENGTDNALVCELSGIQWLLQYHRLEEGSFTFIMLPLALTAAGTYQGLTATLLSALGVFFSLFLLVFYVILMSTRKEKQRQKELYEFRLAQKAMEAKNDFLAKMSHDIRTPLNGIIGMNYLTVPKIGTDDKGALENLKKMENTSKYLLNLINDILDMSKIESGKMEIASKAFSMEDLLQNIKNMLEITAAEKNLEFKTVFHISSKYGYLGDALRINQVLMNLLSNAFKFTRQGGVSLEVSTERADDRYDRITVVIADTGVGMSPEYLKNIFTPFLQESNETAETYGGSGLGLSIVKSLLDLMGGTISVHSEKGVGTKFVVCLPLERTDIQTREIDEDTPGKVDTLAGKRVLVAEDNELNAEITIEVLRMKGLEVDWAKTGKEAVERFLSAEPGWYSLILMDIHMPEMDGLTAAKTIRASGHPDAATIPICALSANAFEDDAAASREAGMNDHLKKPLELDQLYAALVKYIK</sequence>
<dbReference type="SMART" id="SM00448">
    <property type="entry name" value="REC"/>
    <property type="match status" value="1"/>
</dbReference>
<comment type="function">
    <text evidence="9">May play the central regulatory role in sporulation. It may be an element of the effector pathway responsible for the activation of sporulation genes in response to nutritional stress. Spo0A may act in concert with spo0H (a sigma factor) to control the expression of some genes that are critical to the sporulation process.</text>
</comment>
<keyword evidence="16" id="KW-1185">Reference proteome</keyword>
<comment type="similarity">
    <text evidence="2">In the N-terminal section; belongs to the phytochrome family.</text>
</comment>
<evidence type="ECO:0000313" key="15">
    <source>
        <dbReference type="EMBL" id="QNL44086.1"/>
    </source>
</evidence>
<evidence type="ECO:0000256" key="11">
    <source>
        <dbReference type="PROSITE-ProRule" id="PRU00169"/>
    </source>
</evidence>
<feature type="domain" description="Histidine kinase" evidence="13">
    <location>
        <begin position="230"/>
        <end position="453"/>
    </location>
</feature>
<evidence type="ECO:0000259" key="14">
    <source>
        <dbReference type="PROSITE" id="PS50110"/>
    </source>
</evidence>
<keyword evidence="12" id="KW-0812">Transmembrane</keyword>
<dbReference type="InterPro" id="IPR001789">
    <property type="entry name" value="Sig_transdc_resp-reg_receiver"/>
</dbReference>
<keyword evidence="12" id="KW-0472">Membrane</keyword>
<feature type="modified residue" description="4-aspartylphosphate" evidence="11">
    <location>
        <position position="528"/>
    </location>
</feature>
<dbReference type="CDD" id="cd16922">
    <property type="entry name" value="HATPase_EvgS-ArcB-TorS-like"/>
    <property type="match status" value="1"/>
</dbReference>
<evidence type="ECO:0000256" key="5">
    <source>
        <dbReference type="ARBA" id="ARBA00022553"/>
    </source>
</evidence>
<dbReference type="InterPro" id="IPR036097">
    <property type="entry name" value="HisK_dim/P_sf"/>
</dbReference>
<keyword evidence="12" id="KW-1133">Transmembrane helix</keyword>
<dbReference type="FunFam" id="3.30.565.10:FF:000010">
    <property type="entry name" value="Sensor histidine kinase RcsC"/>
    <property type="match status" value="1"/>
</dbReference>
<evidence type="ECO:0000256" key="10">
    <source>
        <dbReference type="ARBA" id="ARBA00074306"/>
    </source>
</evidence>
<evidence type="ECO:0000259" key="13">
    <source>
        <dbReference type="PROSITE" id="PS50109"/>
    </source>
</evidence>
<dbReference type="Pfam" id="PF00512">
    <property type="entry name" value="HisKA"/>
    <property type="match status" value="1"/>
</dbReference>
<dbReference type="Proteomes" id="UP000515960">
    <property type="component" value="Chromosome"/>
</dbReference>
<dbReference type="CDD" id="cd00082">
    <property type="entry name" value="HisKA"/>
    <property type="match status" value="1"/>
</dbReference>
<dbReference type="SUPFAM" id="SSF52172">
    <property type="entry name" value="CheY-like"/>
    <property type="match status" value="1"/>
</dbReference>
<dbReference type="SMART" id="SM00388">
    <property type="entry name" value="HisKA"/>
    <property type="match status" value="1"/>
</dbReference>
<dbReference type="CDD" id="cd17546">
    <property type="entry name" value="REC_hyHK_CKI1_RcsC-like"/>
    <property type="match status" value="1"/>
</dbReference>
<dbReference type="PROSITE" id="PS50110">
    <property type="entry name" value="RESPONSE_REGULATORY"/>
    <property type="match status" value="1"/>
</dbReference>
<dbReference type="EMBL" id="CP060490">
    <property type="protein sequence ID" value="QNL44086.1"/>
    <property type="molecule type" value="Genomic_DNA"/>
</dbReference>
<feature type="transmembrane region" description="Helical" evidence="12">
    <location>
        <begin position="179"/>
        <end position="198"/>
    </location>
</feature>
<dbReference type="InterPro" id="IPR036890">
    <property type="entry name" value="HATPase_C_sf"/>
</dbReference>
<evidence type="ECO:0000256" key="2">
    <source>
        <dbReference type="ARBA" id="ARBA00006402"/>
    </source>
</evidence>
<dbReference type="Pfam" id="PF02518">
    <property type="entry name" value="HATPase_c"/>
    <property type="match status" value="1"/>
</dbReference>
<evidence type="ECO:0000256" key="12">
    <source>
        <dbReference type="SAM" id="Phobius"/>
    </source>
</evidence>
<dbReference type="InterPro" id="IPR003661">
    <property type="entry name" value="HisK_dim/P_dom"/>
</dbReference>
<organism evidence="15 16">
    <name type="scientific">Oscillibacter hominis</name>
    <dbReference type="NCBI Taxonomy" id="2763056"/>
    <lineage>
        <taxon>Bacteria</taxon>
        <taxon>Bacillati</taxon>
        <taxon>Bacillota</taxon>
        <taxon>Clostridia</taxon>
        <taxon>Eubacteriales</taxon>
        <taxon>Oscillospiraceae</taxon>
        <taxon>Oscillibacter</taxon>
    </lineage>
</organism>
<keyword evidence="6" id="KW-0808">Transferase</keyword>
<dbReference type="KEGG" id="ohi:H8790_11665"/>
<dbReference type="PANTHER" id="PTHR43047:SF64">
    <property type="entry name" value="HISTIDINE KINASE CONTAINING CHEY-HOMOLOGOUS RECEIVER DOMAIN AND PAS DOMAIN-RELATED"/>
    <property type="match status" value="1"/>
</dbReference>
<comment type="catalytic activity">
    <reaction evidence="1">
        <text>ATP + protein L-histidine = ADP + protein N-phospho-L-histidine.</text>
        <dbReference type="EC" id="2.7.13.3"/>
    </reaction>
</comment>
<evidence type="ECO:0000256" key="4">
    <source>
        <dbReference type="ARBA" id="ARBA00018672"/>
    </source>
</evidence>
<accession>A0A7G9B3F5</accession>
<evidence type="ECO:0000256" key="7">
    <source>
        <dbReference type="ARBA" id="ARBA00022777"/>
    </source>
</evidence>